<dbReference type="AlphaFoldDB" id="A0A0R0DGT7"/>
<dbReference type="Proteomes" id="UP000050956">
    <property type="component" value="Unassembled WGS sequence"/>
</dbReference>
<evidence type="ECO:0000313" key="3">
    <source>
        <dbReference type="Proteomes" id="UP000050956"/>
    </source>
</evidence>
<feature type="signal peptide" evidence="1">
    <location>
        <begin position="1"/>
        <end position="21"/>
    </location>
</feature>
<evidence type="ECO:0000313" key="2">
    <source>
        <dbReference type="EMBL" id="KRG77938.1"/>
    </source>
</evidence>
<comment type="caution">
    <text evidence="2">The sequence shown here is derived from an EMBL/GenBank/DDBJ whole genome shotgun (WGS) entry which is preliminary data.</text>
</comment>
<dbReference type="EMBL" id="LDJM01000014">
    <property type="protein sequence ID" value="KRG77938.1"/>
    <property type="molecule type" value="Genomic_DNA"/>
</dbReference>
<proteinExistence type="predicted"/>
<dbReference type="STRING" id="336566.ABB30_05895"/>
<gene>
    <name evidence="2" type="ORF">ABB30_05895</name>
</gene>
<sequence>MHACGHSLALLGLLHAGQARASGMPVFDASNWAESIAQLKQLQAQLQTMKQMAETSARGHAQHLIDKHVYRGRRSLRHEQTLLAEDHAVDLRCSASRTPSHLLRDACTQWVTAQNRRYNTAIQLQQQLQQREQHWLELLEQRSQLESEHSGLLQSHNSQMAAFQAQLQIDLQFSQSLIQSHNIHVDTLQQQYVQQLRTYFHGQAAPDPLARQAQLLLFQASLRLAADKRR</sequence>
<dbReference type="SUPFAM" id="SSF101082">
    <property type="entry name" value="Typo IV secretion system protein TraC"/>
    <property type="match status" value="1"/>
</dbReference>
<organism evidence="2 3">
    <name type="scientific">Stenotrophomonas ginsengisoli</name>
    <dbReference type="NCBI Taxonomy" id="336566"/>
    <lineage>
        <taxon>Bacteria</taxon>
        <taxon>Pseudomonadati</taxon>
        <taxon>Pseudomonadota</taxon>
        <taxon>Gammaproteobacteria</taxon>
        <taxon>Lysobacterales</taxon>
        <taxon>Lysobacteraceae</taxon>
        <taxon>Stenotrophomonas</taxon>
    </lineage>
</organism>
<dbReference type="Gene3D" id="1.20.58.430">
    <property type="entry name" value="Type IV secretion system, VirB5-domain"/>
    <property type="match status" value="1"/>
</dbReference>
<protein>
    <submittedName>
        <fullName evidence="2">Uncharacterized protein</fullName>
    </submittedName>
</protein>
<accession>A0A0R0DGT7</accession>
<evidence type="ECO:0000256" key="1">
    <source>
        <dbReference type="SAM" id="SignalP"/>
    </source>
</evidence>
<dbReference type="InterPro" id="IPR023220">
    <property type="entry name" value="T4SS_VirB5-domain"/>
</dbReference>
<reference evidence="2 3" key="1">
    <citation type="submission" date="2015-05" db="EMBL/GenBank/DDBJ databases">
        <title>Genome sequencing and analysis of members of genus Stenotrophomonas.</title>
        <authorList>
            <person name="Patil P.P."/>
            <person name="Midha S."/>
            <person name="Patil P.B."/>
        </authorList>
    </citation>
    <scope>NUCLEOTIDE SEQUENCE [LARGE SCALE GENOMIC DNA]</scope>
    <source>
        <strain evidence="2 3">DSM 24757</strain>
    </source>
</reference>
<feature type="chain" id="PRO_5006395712" evidence="1">
    <location>
        <begin position="22"/>
        <end position="230"/>
    </location>
</feature>
<keyword evidence="1" id="KW-0732">Signal</keyword>
<dbReference type="PATRIC" id="fig|336566.3.peg.520"/>
<keyword evidence="3" id="KW-1185">Reference proteome</keyword>
<name>A0A0R0DGT7_9GAMM</name>